<comment type="similarity">
    <text evidence="1">Belongs to the VPS25 family.</text>
</comment>
<sequence>MSAFAFPSIYNFPPFFTQQPNEATWQTQAQLWISIILAYCRFHKIHRLDLSDALTTELFYNKSINPFIDFLRELCREAEARIITKHYKDDGLAEWDPPNKKTSAFIYWKKPEEWATSISNWVSENGLNNSIMTLYEIAHGEASEGTDFYEIDQTVLLKALDVLVKKGEAQTLHATNAEEMGVKFFGSG</sequence>
<reference evidence="5" key="1">
    <citation type="submission" date="2021-06" db="EMBL/GenBank/DDBJ databases">
        <authorList>
            <person name="Kallberg Y."/>
            <person name="Tangrot J."/>
            <person name="Rosling A."/>
        </authorList>
    </citation>
    <scope>NUCLEOTIDE SEQUENCE</scope>
    <source>
        <strain evidence="5">IA702</strain>
    </source>
</reference>
<dbReference type="GO" id="GO:0016236">
    <property type="term" value="P:macroautophagy"/>
    <property type="evidence" value="ECO:0007669"/>
    <property type="project" value="UniProtKB-ARBA"/>
</dbReference>
<keyword evidence="2" id="KW-0813">Transport</keyword>
<dbReference type="PANTHER" id="PTHR13149">
    <property type="entry name" value="VACUOLAR PROTEIN SORTING-ASSOCIATED PROTEIN VPS25"/>
    <property type="match status" value="1"/>
</dbReference>
<keyword evidence="6" id="KW-1185">Reference proteome</keyword>
<evidence type="ECO:0000256" key="3">
    <source>
        <dbReference type="ARBA" id="ARBA00022927"/>
    </source>
</evidence>
<evidence type="ECO:0000313" key="5">
    <source>
        <dbReference type="EMBL" id="CAG8497468.1"/>
    </source>
</evidence>
<dbReference type="OrthoDB" id="245150at2759"/>
<dbReference type="AlphaFoldDB" id="A0A9N8ZJ33"/>
<name>A0A9N8ZJ33_9GLOM</name>
<organism evidence="5 6">
    <name type="scientific">Paraglomus occultum</name>
    <dbReference type="NCBI Taxonomy" id="144539"/>
    <lineage>
        <taxon>Eukaryota</taxon>
        <taxon>Fungi</taxon>
        <taxon>Fungi incertae sedis</taxon>
        <taxon>Mucoromycota</taxon>
        <taxon>Glomeromycotina</taxon>
        <taxon>Glomeromycetes</taxon>
        <taxon>Paraglomerales</taxon>
        <taxon>Paraglomeraceae</taxon>
        <taxon>Paraglomus</taxon>
    </lineage>
</organism>
<dbReference type="GO" id="GO:0042803">
    <property type="term" value="F:protein homodimerization activity"/>
    <property type="evidence" value="ECO:0007669"/>
    <property type="project" value="TreeGrafter"/>
</dbReference>
<dbReference type="PANTHER" id="PTHR13149:SF0">
    <property type="entry name" value="VACUOLAR PROTEIN-SORTING-ASSOCIATED PROTEIN 25"/>
    <property type="match status" value="1"/>
</dbReference>
<dbReference type="EMBL" id="CAJVPJ010000221">
    <property type="protein sequence ID" value="CAG8497468.1"/>
    <property type="molecule type" value="Genomic_DNA"/>
</dbReference>
<dbReference type="FunFam" id="1.10.10.10:FF:000141">
    <property type="entry name" value="vacuolar protein-sorting-associated protein 25"/>
    <property type="match status" value="1"/>
</dbReference>
<dbReference type="Gene3D" id="1.10.10.570">
    <property type="entry name" value="Winged helix' DNA-binding domain. Chain C. Domain 1"/>
    <property type="match status" value="1"/>
</dbReference>
<comment type="caution">
    <text evidence="5">The sequence shown here is derived from an EMBL/GenBank/DDBJ whole genome shotgun (WGS) entry which is preliminary data.</text>
</comment>
<gene>
    <name evidence="5" type="ORF">POCULU_LOCUS2397</name>
</gene>
<evidence type="ECO:0000313" key="6">
    <source>
        <dbReference type="Proteomes" id="UP000789572"/>
    </source>
</evidence>
<dbReference type="InterPro" id="IPR036390">
    <property type="entry name" value="WH_DNA-bd_sf"/>
</dbReference>
<dbReference type="InterPro" id="IPR008570">
    <property type="entry name" value="ESCRT-II_cplx_Vps25-sub"/>
</dbReference>
<accession>A0A9N8ZJ33</accession>
<dbReference type="GO" id="GO:0000814">
    <property type="term" value="C:ESCRT II complex"/>
    <property type="evidence" value="ECO:0007669"/>
    <property type="project" value="InterPro"/>
</dbReference>
<evidence type="ECO:0000256" key="2">
    <source>
        <dbReference type="ARBA" id="ARBA00022448"/>
    </source>
</evidence>
<dbReference type="GO" id="GO:0043328">
    <property type="term" value="P:protein transport to vacuole involved in ubiquitin-dependent protein catabolic process via the multivesicular body sorting pathway"/>
    <property type="evidence" value="ECO:0007669"/>
    <property type="project" value="TreeGrafter"/>
</dbReference>
<dbReference type="GO" id="GO:0005198">
    <property type="term" value="F:structural molecule activity"/>
    <property type="evidence" value="ECO:0007669"/>
    <property type="project" value="TreeGrafter"/>
</dbReference>
<proteinExistence type="inferred from homology"/>
<dbReference type="Proteomes" id="UP000789572">
    <property type="component" value="Unassembled WGS sequence"/>
</dbReference>
<dbReference type="InterPro" id="IPR036388">
    <property type="entry name" value="WH-like_DNA-bd_sf"/>
</dbReference>
<dbReference type="SUPFAM" id="SSF46785">
    <property type="entry name" value="Winged helix' DNA-binding domain"/>
    <property type="match status" value="2"/>
</dbReference>
<protein>
    <recommendedName>
        <fullName evidence="4">ESCRT-II complex subunit VPS25</fullName>
    </recommendedName>
</protein>
<dbReference type="InterPro" id="IPR014041">
    <property type="entry name" value="ESCRT-II_cplx_Vps25-sub_N"/>
</dbReference>
<keyword evidence="3" id="KW-0653">Protein transport</keyword>
<dbReference type="Pfam" id="PF05871">
    <property type="entry name" value="ESCRT-II"/>
    <property type="match status" value="1"/>
</dbReference>
<dbReference type="Gene3D" id="1.10.10.10">
    <property type="entry name" value="Winged helix-like DNA-binding domain superfamily/Winged helix DNA-binding domain"/>
    <property type="match status" value="1"/>
</dbReference>
<evidence type="ECO:0000256" key="4">
    <source>
        <dbReference type="ARBA" id="ARBA00030094"/>
    </source>
</evidence>
<evidence type="ECO:0000256" key="1">
    <source>
        <dbReference type="ARBA" id="ARBA00009674"/>
    </source>
</evidence>